<proteinExistence type="predicted"/>
<dbReference type="EMBL" id="AYYN01000140">
    <property type="protein sequence ID" value="KRM73741.1"/>
    <property type="molecule type" value="Genomic_DNA"/>
</dbReference>
<evidence type="ECO:0000313" key="5">
    <source>
        <dbReference type="EMBL" id="KRM73741.1"/>
    </source>
</evidence>
<dbReference type="PROSITE" id="PS51206">
    <property type="entry name" value="SF3_HELICASE_1"/>
    <property type="match status" value="1"/>
</dbReference>
<dbReference type="RefSeq" id="WP_056959654.1">
    <property type="nucleotide sequence ID" value="NZ_AYYN01000140.1"/>
</dbReference>
<dbReference type="Proteomes" id="UP000051612">
    <property type="component" value="Unassembled WGS sequence"/>
</dbReference>
<organism evidence="5 6">
    <name type="scientific">Ligilactobacillus murinus DSM 20452 = NBRC 14221</name>
    <dbReference type="NCBI Taxonomy" id="1423772"/>
    <lineage>
        <taxon>Bacteria</taxon>
        <taxon>Bacillati</taxon>
        <taxon>Bacillota</taxon>
        <taxon>Bacilli</taxon>
        <taxon>Lactobacillales</taxon>
        <taxon>Lactobacillaceae</taxon>
        <taxon>Ligilactobacillus</taxon>
    </lineage>
</organism>
<keyword evidence="2" id="KW-0067">ATP-binding</keyword>
<evidence type="ECO:0000256" key="3">
    <source>
        <dbReference type="SAM" id="Coils"/>
    </source>
</evidence>
<dbReference type="PATRIC" id="fig|1423772.3.peg.1093"/>
<keyword evidence="3" id="KW-0175">Coiled coil</keyword>
<dbReference type="Gene3D" id="3.40.50.300">
    <property type="entry name" value="P-loop containing nucleotide triphosphate hydrolases"/>
    <property type="match status" value="1"/>
</dbReference>
<evidence type="ECO:0000259" key="4">
    <source>
        <dbReference type="PROSITE" id="PS51206"/>
    </source>
</evidence>
<sequence length="439" mass="50835">MELELKQEFIKELLATGGYIHVKDGHELQLYRYDINKGLWEPATKYELKRQVNTFKTLDRYENLEGISWIPDDILDTAPIYTIEEVRRKSERHKPKAHFGNGTFDFIQKQRSPHDQENFFFGGRSYNLDEIPRDEPLQTELWFKDLFKEQSTFMMEFIGYCFFRSYVSFKVIVILLATNDKGKSLFFNWLSGILGQENVSVVTPAMLSKATPKELYTLLHGKDAVYYPDITGIKDVDTGTLNVLSGDDIITTQTPAGTLYNFRNTAKLIFGSNELPAFNPGSLKERVQFVEMNDIPNFDDYSFKEIIGEYGAFAFKCIQAFLKAREQHSMTVTTQMNSLRLQWLENIEHPKTKDKPVLPKRKAVSKEMNKLNQKRREKAQEQLRKAFEELSPDNEPVKVSQLAKVCQVANKTIYARIKVSRDFTVSDGLIYKNNNSNDK</sequence>
<keyword evidence="1" id="KW-0547">Nucleotide-binding</keyword>
<dbReference type="GO" id="GO:0005524">
    <property type="term" value="F:ATP binding"/>
    <property type="evidence" value="ECO:0007669"/>
    <property type="project" value="UniProtKB-KW"/>
</dbReference>
<dbReference type="AlphaFoldDB" id="A0A0R2B2G9"/>
<accession>A0A0R2B2G9</accession>
<evidence type="ECO:0000256" key="2">
    <source>
        <dbReference type="ARBA" id="ARBA00022840"/>
    </source>
</evidence>
<dbReference type="InterPro" id="IPR014015">
    <property type="entry name" value="Helicase_SF3_DNA-vir"/>
</dbReference>
<protein>
    <submittedName>
        <fullName evidence="5">Dna primase</fullName>
    </submittedName>
</protein>
<gene>
    <name evidence="5" type="ORF">FC48_GL001017</name>
</gene>
<dbReference type="InterPro" id="IPR027417">
    <property type="entry name" value="P-loop_NTPase"/>
</dbReference>
<evidence type="ECO:0000313" key="6">
    <source>
        <dbReference type="Proteomes" id="UP000051612"/>
    </source>
</evidence>
<comment type="caution">
    <text evidence="5">The sequence shown here is derived from an EMBL/GenBank/DDBJ whole genome shotgun (WGS) entry which is preliminary data.</text>
</comment>
<feature type="coiled-coil region" evidence="3">
    <location>
        <begin position="361"/>
        <end position="389"/>
    </location>
</feature>
<evidence type="ECO:0000256" key="1">
    <source>
        <dbReference type="ARBA" id="ARBA00022741"/>
    </source>
</evidence>
<reference evidence="5 6" key="1">
    <citation type="journal article" date="2015" name="Genome Announc.">
        <title>Expanding the biotechnology potential of lactobacilli through comparative genomics of 213 strains and associated genera.</title>
        <authorList>
            <person name="Sun Z."/>
            <person name="Harris H.M."/>
            <person name="McCann A."/>
            <person name="Guo C."/>
            <person name="Argimon S."/>
            <person name="Zhang W."/>
            <person name="Yang X."/>
            <person name="Jeffery I.B."/>
            <person name="Cooney J.C."/>
            <person name="Kagawa T.F."/>
            <person name="Liu W."/>
            <person name="Song Y."/>
            <person name="Salvetti E."/>
            <person name="Wrobel A."/>
            <person name="Rasinkangas P."/>
            <person name="Parkhill J."/>
            <person name="Rea M.C."/>
            <person name="O'Sullivan O."/>
            <person name="Ritari J."/>
            <person name="Douillard F.P."/>
            <person name="Paul Ross R."/>
            <person name="Yang R."/>
            <person name="Briner A.E."/>
            <person name="Felis G.E."/>
            <person name="de Vos W.M."/>
            <person name="Barrangou R."/>
            <person name="Klaenhammer T.R."/>
            <person name="Caufield P.W."/>
            <person name="Cui Y."/>
            <person name="Zhang H."/>
            <person name="O'Toole P.W."/>
        </authorList>
    </citation>
    <scope>NUCLEOTIDE SEQUENCE [LARGE SCALE GENOMIC DNA]</scope>
    <source>
        <strain evidence="5 6">DSM 20452</strain>
    </source>
</reference>
<name>A0A0R2B2G9_9LACO</name>
<feature type="domain" description="SF3 helicase" evidence="4">
    <location>
        <begin position="149"/>
        <end position="305"/>
    </location>
</feature>